<sequence>MSKEKHQELNCSLILNIIGCTVINLYEKACPTALPGRKMKIRKGGV</sequence>
<proteinExistence type="predicted"/>
<name>M1Q1R0_METMZ</name>
<organism evidence="1 2">
    <name type="scientific">Methanosarcina mazei Tuc01</name>
    <dbReference type="NCBI Taxonomy" id="1236903"/>
    <lineage>
        <taxon>Archaea</taxon>
        <taxon>Methanobacteriati</taxon>
        <taxon>Methanobacteriota</taxon>
        <taxon>Stenosarchaea group</taxon>
        <taxon>Methanomicrobia</taxon>
        <taxon>Methanosarcinales</taxon>
        <taxon>Methanosarcinaceae</taxon>
        <taxon>Methanosarcina</taxon>
    </lineage>
</organism>
<reference evidence="1 2" key="1">
    <citation type="journal article" date="2013" name="Genome Announc.">
        <title>Complete Genome of a Methanosarcina mazei Strain Isolated from Sediment Samples from an Amazonian Flooded Area.</title>
        <authorList>
            <person name="Assis das Gracas D."/>
            <person name="Thiago Juca Ramos R."/>
            <person name="Vieira Araujo A.C."/>
            <person name="Zahlouth R."/>
            <person name="Ribeiro Carneiro A."/>
            <person name="Souza Lopes T."/>
            <person name="Azevedo Barauna R."/>
            <person name="Azevedo V."/>
            <person name="Cruz Schneider M.P."/>
            <person name="Pellizari V.H."/>
            <person name="Silva A."/>
        </authorList>
    </citation>
    <scope>NUCLEOTIDE SEQUENCE [LARGE SCALE GENOMIC DNA]</scope>
    <source>
        <strain evidence="1 2">Tuc01</strain>
    </source>
</reference>
<dbReference type="AlphaFoldDB" id="M1Q1R0"/>
<evidence type="ECO:0000313" key="2">
    <source>
        <dbReference type="Proteomes" id="UP000011718"/>
    </source>
</evidence>
<dbReference type="BioCyc" id="MMAZ1236903:G139K-3070-MONOMER"/>
<dbReference type="KEGG" id="mmaz:MmTuc01_3224"/>
<dbReference type="HOGENOM" id="CLU_3178597_0_0_2"/>
<gene>
    <name evidence="1" type="ORF">MmTuc01_3224</name>
</gene>
<accession>M1Q1R0</accession>
<evidence type="ECO:0000313" key="1">
    <source>
        <dbReference type="EMBL" id="AGF98481.1"/>
    </source>
</evidence>
<dbReference type="EMBL" id="CP004144">
    <property type="protein sequence ID" value="AGF98481.1"/>
    <property type="molecule type" value="Genomic_DNA"/>
</dbReference>
<dbReference type="Proteomes" id="UP000011718">
    <property type="component" value="Chromosome"/>
</dbReference>
<protein>
    <submittedName>
        <fullName evidence="1">Uncharacterized protein</fullName>
    </submittedName>
</protein>